<dbReference type="EMBL" id="KQ414705">
    <property type="protein sequence ID" value="KOC63143.1"/>
    <property type="molecule type" value="Genomic_DNA"/>
</dbReference>
<evidence type="ECO:0000313" key="2">
    <source>
        <dbReference type="Proteomes" id="UP000053825"/>
    </source>
</evidence>
<reference evidence="1 2" key="1">
    <citation type="submission" date="2015-07" db="EMBL/GenBank/DDBJ databases">
        <title>The genome of Habropoda laboriosa.</title>
        <authorList>
            <person name="Pan H."/>
            <person name="Kapheim K."/>
        </authorList>
    </citation>
    <scope>NUCLEOTIDE SEQUENCE [LARGE SCALE GENOMIC DNA]</scope>
    <source>
        <strain evidence="1">0110345459</strain>
    </source>
</reference>
<evidence type="ECO:0000313" key="1">
    <source>
        <dbReference type="EMBL" id="KOC63143.1"/>
    </source>
</evidence>
<proteinExistence type="predicted"/>
<organism evidence="1 2">
    <name type="scientific">Habropoda laboriosa</name>
    <dbReference type="NCBI Taxonomy" id="597456"/>
    <lineage>
        <taxon>Eukaryota</taxon>
        <taxon>Metazoa</taxon>
        <taxon>Ecdysozoa</taxon>
        <taxon>Arthropoda</taxon>
        <taxon>Hexapoda</taxon>
        <taxon>Insecta</taxon>
        <taxon>Pterygota</taxon>
        <taxon>Neoptera</taxon>
        <taxon>Endopterygota</taxon>
        <taxon>Hymenoptera</taxon>
        <taxon>Apocrita</taxon>
        <taxon>Aculeata</taxon>
        <taxon>Apoidea</taxon>
        <taxon>Anthophila</taxon>
        <taxon>Apidae</taxon>
        <taxon>Habropoda</taxon>
    </lineage>
</organism>
<dbReference type="Proteomes" id="UP000053825">
    <property type="component" value="Unassembled WGS sequence"/>
</dbReference>
<accession>A0A0L7QWZ1</accession>
<gene>
    <name evidence="1" type="ORF">WH47_02652</name>
</gene>
<sequence length="133" mass="14607">MDNQLVNTLVDVELSKLSAIKVIKLALLNLLSTQIQSATDELQNSSITDLLESPIFSFIVETLLPLLSGKDSTKIWNVLFPNLSNSNDVWPHEHLGTPVIHEGKSTTVSKEALFEDSSSTIPKGSPVRKILKL</sequence>
<name>A0A0L7QWZ1_9HYME</name>
<keyword evidence="2" id="KW-1185">Reference proteome</keyword>
<protein>
    <submittedName>
        <fullName evidence="1">Uncharacterized protein</fullName>
    </submittedName>
</protein>
<dbReference type="AlphaFoldDB" id="A0A0L7QWZ1"/>